<organism evidence="1 2">
    <name type="scientific">Galeopterus variegatus</name>
    <name type="common">Malayan flying lemur</name>
    <name type="synonym">Cynocephalus variegatus</name>
    <dbReference type="NCBI Taxonomy" id="482537"/>
    <lineage>
        <taxon>Eukaryota</taxon>
        <taxon>Metazoa</taxon>
        <taxon>Chordata</taxon>
        <taxon>Craniata</taxon>
        <taxon>Vertebrata</taxon>
        <taxon>Euteleostomi</taxon>
        <taxon>Mammalia</taxon>
        <taxon>Eutheria</taxon>
        <taxon>Euarchontoglires</taxon>
        <taxon>Dermoptera</taxon>
        <taxon>Cynocephalidae</taxon>
        <taxon>Galeopterus</taxon>
    </lineage>
</organism>
<gene>
    <name evidence="2" type="primary">MRPS18C</name>
</gene>
<sequence length="154" mass="17362">MAAMVAVCAGLGRKKLTNSVATAVCLKDPGSHAVLWRRGCSQYKQITSNEDLPVPMENPYKEPLKKCVLCGKRVDYKNVQVFVGRNRKKSQKRLRELKNLGLWQLHTRILHISTTLKFVTSNIGNKLCEATTNKYFTVSGCILPILTQTNLWVE</sequence>
<accession>A0ABM0QF74</accession>
<dbReference type="Proteomes" id="UP000694923">
    <property type="component" value="Unplaced"/>
</dbReference>
<protein>
    <submittedName>
        <fullName evidence="2">28S ribosomal protein S18c, mitochondrial isoform X1</fullName>
    </submittedName>
</protein>
<reference evidence="2" key="1">
    <citation type="submission" date="2025-08" db="UniProtKB">
        <authorList>
            <consortium name="RefSeq"/>
        </authorList>
    </citation>
    <scope>IDENTIFICATION</scope>
</reference>
<proteinExistence type="predicted"/>
<dbReference type="GO" id="GO:0005840">
    <property type="term" value="C:ribosome"/>
    <property type="evidence" value="ECO:0007669"/>
    <property type="project" value="UniProtKB-KW"/>
</dbReference>
<evidence type="ECO:0000313" key="2">
    <source>
        <dbReference type="RefSeq" id="XP_008567015.1"/>
    </source>
</evidence>
<keyword evidence="2" id="KW-0689">Ribosomal protein</keyword>
<name>A0ABM0QF74_GALVR</name>
<dbReference type="RefSeq" id="XP_008567015.1">
    <property type="nucleotide sequence ID" value="XM_008568793.1"/>
</dbReference>
<dbReference type="GeneID" id="103587318"/>
<keyword evidence="2" id="KW-0687">Ribonucleoprotein</keyword>
<keyword evidence="1" id="KW-1185">Reference proteome</keyword>
<evidence type="ECO:0000313" key="1">
    <source>
        <dbReference type="Proteomes" id="UP000694923"/>
    </source>
</evidence>